<comment type="caution">
    <text evidence="2">The sequence shown here is derived from an EMBL/GenBank/DDBJ whole genome shotgun (WGS) entry which is preliminary data.</text>
</comment>
<organism evidence="2 3">
    <name type="scientific">Favolaschia claudopus</name>
    <dbReference type="NCBI Taxonomy" id="2862362"/>
    <lineage>
        <taxon>Eukaryota</taxon>
        <taxon>Fungi</taxon>
        <taxon>Dikarya</taxon>
        <taxon>Basidiomycota</taxon>
        <taxon>Agaricomycotina</taxon>
        <taxon>Agaricomycetes</taxon>
        <taxon>Agaricomycetidae</taxon>
        <taxon>Agaricales</taxon>
        <taxon>Marasmiineae</taxon>
        <taxon>Mycenaceae</taxon>
        <taxon>Favolaschia</taxon>
    </lineage>
</organism>
<dbReference type="EMBL" id="JAWWNJ010000066">
    <property type="protein sequence ID" value="KAK7012302.1"/>
    <property type="molecule type" value="Genomic_DNA"/>
</dbReference>
<feature type="region of interest" description="Disordered" evidence="1">
    <location>
        <begin position="219"/>
        <end position="273"/>
    </location>
</feature>
<evidence type="ECO:0000256" key="1">
    <source>
        <dbReference type="SAM" id="MobiDB-lite"/>
    </source>
</evidence>
<proteinExistence type="predicted"/>
<reference evidence="2 3" key="1">
    <citation type="journal article" date="2024" name="J Genomics">
        <title>Draft genome sequencing and assembly of Favolaschia claudopus CIRM-BRFM 2984 isolated from oak limbs.</title>
        <authorList>
            <person name="Navarro D."/>
            <person name="Drula E."/>
            <person name="Chaduli D."/>
            <person name="Cazenave R."/>
            <person name="Ahrendt S."/>
            <person name="Wang J."/>
            <person name="Lipzen A."/>
            <person name="Daum C."/>
            <person name="Barry K."/>
            <person name="Grigoriev I.V."/>
            <person name="Favel A."/>
            <person name="Rosso M.N."/>
            <person name="Martin F."/>
        </authorList>
    </citation>
    <scope>NUCLEOTIDE SEQUENCE [LARGE SCALE GENOMIC DNA]</scope>
    <source>
        <strain evidence="2 3">CIRM-BRFM 2984</strain>
    </source>
</reference>
<evidence type="ECO:0000313" key="2">
    <source>
        <dbReference type="EMBL" id="KAK7012302.1"/>
    </source>
</evidence>
<gene>
    <name evidence="2" type="ORF">R3P38DRAFT_2790969</name>
</gene>
<keyword evidence="3" id="KW-1185">Reference proteome</keyword>
<feature type="compositionally biased region" description="Basic and acidic residues" evidence="1">
    <location>
        <begin position="224"/>
        <end position="234"/>
    </location>
</feature>
<dbReference type="AlphaFoldDB" id="A0AAW0AHN3"/>
<feature type="compositionally biased region" description="Low complexity" evidence="1">
    <location>
        <begin position="191"/>
        <end position="207"/>
    </location>
</feature>
<protein>
    <submittedName>
        <fullName evidence="2">Uncharacterized protein</fullName>
    </submittedName>
</protein>
<feature type="region of interest" description="Disordered" evidence="1">
    <location>
        <begin position="188"/>
        <end position="207"/>
    </location>
</feature>
<name>A0AAW0AHN3_9AGAR</name>
<accession>A0AAW0AHN3</accession>
<dbReference type="Proteomes" id="UP001362999">
    <property type="component" value="Unassembled WGS sequence"/>
</dbReference>
<sequence length="273" mass="29992">MQCASPFPEWAYKINNTEDLHHFILGGDHQALACSTYGDGYLRPDTVNDNEVDDTSVYTTSDGVTPAKFIIFGEECFRALSGVREAPLDLKIMFENQIERETQVVFSCTGVDRQSGGFGHFIEVHTDHLGYGIEEVTHKPAWNQSFPVVPGNWIIAEVSYHVRNLAEHTMGKSYELLAHHLRVLPMDKDQQNSSGAGSDANSSNAAKDQNIENEIGGCAVSLKPDSHKTGDNPDKCGPQSSDESLEASGKGRVKVRTKSTLGPQRSLVKIGQW</sequence>
<evidence type="ECO:0000313" key="3">
    <source>
        <dbReference type="Proteomes" id="UP001362999"/>
    </source>
</evidence>